<protein>
    <submittedName>
        <fullName evidence="1">Uncharacterized protein</fullName>
    </submittedName>
</protein>
<reference evidence="1" key="1">
    <citation type="journal article" date="2021" name="Proc. Natl. Acad. Sci. U.S.A.">
        <title>A Catalog of Tens of Thousands of Viruses from Human Metagenomes Reveals Hidden Associations with Chronic Diseases.</title>
        <authorList>
            <person name="Tisza M.J."/>
            <person name="Buck C.B."/>
        </authorList>
    </citation>
    <scope>NUCLEOTIDE SEQUENCE</scope>
    <source>
        <strain evidence="1">Ct3wi9</strain>
    </source>
</reference>
<sequence length="36" mass="4414">MRWVTKVLRDTSFWCISALCPFQCHVSIFKEIEYEF</sequence>
<name>A0A8S5MW84_9CAUD</name>
<accession>A0A8S5MW84</accession>
<dbReference type="EMBL" id="BK015006">
    <property type="protein sequence ID" value="DAD86661.1"/>
    <property type="molecule type" value="Genomic_DNA"/>
</dbReference>
<evidence type="ECO:0000313" key="1">
    <source>
        <dbReference type="EMBL" id="DAD86661.1"/>
    </source>
</evidence>
<organism evidence="1">
    <name type="scientific">Myoviridae sp. ct3wi9</name>
    <dbReference type="NCBI Taxonomy" id="2826610"/>
    <lineage>
        <taxon>Viruses</taxon>
        <taxon>Duplodnaviria</taxon>
        <taxon>Heunggongvirae</taxon>
        <taxon>Uroviricota</taxon>
        <taxon>Caudoviricetes</taxon>
    </lineage>
</organism>
<proteinExistence type="predicted"/>